<dbReference type="PANTHER" id="PTHR43152">
    <property type="entry name" value="UVRABC SYSTEM PROTEIN A"/>
    <property type="match status" value="1"/>
</dbReference>
<evidence type="ECO:0000256" key="7">
    <source>
        <dbReference type="ARBA" id="ARBA00022769"/>
    </source>
</evidence>
<dbReference type="KEGG" id="medw:NCTC10132_01261"/>
<dbReference type="GO" id="GO:0005737">
    <property type="term" value="C:cytoplasm"/>
    <property type="evidence" value="ECO:0007669"/>
    <property type="project" value="UniProtKB-SubCell"/>
</dbReference>
<dbReference type="GO" id="GO:0008270">
    <property type="term" value="F:zinc ion binding"/>
    <property type="evidence" value="ECO:0007669"/>
    <property type="project" value="UniProtKB-KW"/>
</dbReference>
<keyword evidence="8" id="KW-0863">Zinc-finger</keyword>
<evidence type="ECO:0000313" key="18">
    <source>
        <dbReference type="EMBL" id="SYV97890.1"/>
    </source>
</evidence>
<keyword evidence="12" id="KW-0238">DNA-binding</keyword>
<comment type="subcellular location">
    <subcellularLocation>
        <location evidence="1">Cytoplasm</location>
    </subcellularLocation>
</comment>
<evidence type="ECO:0000256" key="5">
    <source>
        <dbReference type="ARBA" id="ARBA00022741"/>
    </source>
</evidence>
<evidence type="ECO:0000256" key="12">
    <source>
        <dbReference type="ARBA" id="ARBA00023125"/>
    </source>
</evidence>
<evidence type="ECO:0000256" key="10">
    <source>
        <dbReference type="ARBA" id="ARBA00022840"/>
    </source>
</evidence>
<keyword evidence="2" id="KW-0963">Cytoplasm</keyword>
<dbReference type="GO" id="GO:0005524">
    <property type="term" value="F:ATP binding"/>
    <property type="evidence" value="ECO:0007669"/>
    <property type="project" value="UniProtKB-KW"/>
</dbReference>
<gene>
    <name evidence="18" type="primary">uvrA_3</name>
    <name evidence="18" type="ORF">NCTC10132_01261</name>
</gene>
<evidence type="ECO:0000259" key="17">
    <source>
        <dbReference type="Pfam" id="PF17755"/>
    </source>
</evidence>
<comment type="similarity">
    <text evidence="14">Belongs to the ABC transporter superfamily. UvrA family.</text>
</comment>
<dbReference type="GO" id="GO:0016887">
    <property type="term" value="F:ATP hydrolysis activity"/>
    <property type="evidence" value="ECO:0007669"/>
    <property type="project" value="InterPro"/>
</dbReference>
<evidence type="ECO:0000256" key="16">
    <source>
        <dbReference type="ARBA" id="ARBA00042156"/>
    </source>
</evidence>
<keyword evidence="11" id="KW-0267">Excision nuclease</keyword>
<dbReference type="Proteomes" id="UP000257559">
    <property type="component" value="Chromosome"/>
</dbReference>
<evidence type="ECO:0000256" key="15">
    <source>
        <dbReference type="ARBA" id="ARBA00039316"/>
    </source>
</evidence>
<evidence type="ECO:0000256" key="11">
    <source>
        <dbReference type="ARBA" id="ARBA00022881"/>
    </source>
</evidence>
<dbReference type="Gene3D" id="3.40.50.300">
    <property type="entry name" value="P-loop containing nucleotide triphosphate hydrolases"/>
    <property type="match status" value="1"/>
</dbReference>
<keyword evidence="13" id="KW-0234">DNA repair</keyword>
<reference evidence="19" key="1">
    <citation type="submission" date="2018-06" db="EMBL/GenBank/DDBJ databases">
        <authorList>
            <consortium name="Pathogen Informatics"/>
        </authorList>
    </citation>
    <scope>NUCLEOTIDE SEQUENCE [LARGE SCALE GENOMIC DNA]</scope>
    <source>
        <strain evidence="19">NCTC10132</strain>
    </source>
</reference>
<evidence type="ECO:0000256" key="4">
    <source>
        <dbReference type="ARBA" id="ARBA00022737"/>
    </source>
</evidence>
<dbReference type="SUPFAM" id="SSF52540">
    <property type="entry name" value="P-loop containing nucleoside triphosphate hydrolases"/>
    <property type="match status" value="1"/>
</dbReference>
<evidence type="ECO:0000313" key="19">
    <source>
        <dbReference type="Proteomes" id="UP000257559"/>
    </source>
</evidence>
<feature type="domain" description="UvrA DNA-binding" evidence="17">
    <location>
        <begin position="1"/>
        <end position="53"/>
    </location>
</feature>
<dbReference type="Gene3D" id="1.10.8.280">
    <property type="entry name" value="ABC transporter ATPase domain-like"/>
    <property type="match status" value="1"/>
</dbReference>
<feature type="non-terminal residue" evidence="18">
    <location>
        <position position="252"/>
    </location>
</feature>
<protein>
    <recommendedName>
        <fullName evidence="15">UvrABC system protein A</fullName>
    </recommendedName>
    <alternativeName>
        <fullName evidence="16">Excinuclease ABC subunit A</fullName>
    </alternativeName>
</protein>
<organism evidence="18 19">
    <name type="scientific">Mycoplasmopsis edwardii</name>
    <dbReference type="NCBI Taxonomy" id="53558"/>
    <lineage>
        <taxon>Bacteria</taxon>
        <taxon>Bacillati</taxon>
        <taxon>Mycoplasmatota</taxon>
        <taxon>Mycoplasmoidales</taxon>
        <taxon>Metamycoplasmataceae</taxon>
        <taxon>Mycoplasmopsis</taxon>
    </lineage>
</organism>
<dbReference type="PROSITE" id="PS00211">
    <property type="entry name" value="ABC_TRANSPORTER_1"/>
    <property type="match status" value="1"/>
</dbReference>
<accession>A0A3B0PQE3</accession>
<keyword evidence="19" id="KW-1185">Reference proteome</keyword>
<keyword evidence="9" id="KW-0862">Zinc</keyword>
<evidence type="ECO:0000256" key="6">
    <source>
        <dbReference type="ARBA" id="ARBA00022763"/>
    </source>
</evidence>
<keyword evidence="4" id="KW-0677">Repeat</keyword>
<dbReference type="Pfam" id="PF17755">
    <property type="entry name" value="UvrA_DNA-bind"/>
    <property type="match status" value="1"/>
</dbReference>
<keyword evidence="6" id="KW-0227">DNA damage</keyword>
<evidence type="ECO:0000256" key="13">
    <source>
        <dbReference type="ARBA" id="ARBA00023204"/>
    </source>
</evidence>
<dbReference type="InterPro" id="IPR017871">
    <property type="entry name" value="ABC_transporter-like_CS"/>
</dbReference>
<keyword evidence="3" id="KW-0479">Metal-binding</keyword>
<keyword evidence="7" id="KW-0228">DNA excision</keyword>
<dbReference type="GO" id="GO:0003677">
    <property type="term" value="F:DNA binding"/>
    <property type="evidence" value="ECO:0007669"/>
    <property type="project" value="UniProtKB-KW"/>
</dbReference>
<evidence type="ECO:0000256" key="8">
    <source>
        <dbReference type="ARBA" id="ARBA00022771"/>
    </source>
</evidence>
<proteinExistence type="inferred from homology"/>
<dbReference type="Gene3D" id="1.20.1580.10">
    <property type="entry name" value="ABC transporter ATPase like domain"/>
    <property type="match status" value="1"/>
</dbReference>
<evidence type="ECO:0000256" key="14">
    <source>
        <dbReference type="ARBA" id="ARBA00038000"/>
    </source>
</evidence>
<sequence>MLYGSGDEEIEYVLVSSSNNKYRKKQSIEGILTKIERLYFETSSDMRRDYLKKYMSSVACHVCKGARLNQNALSVKIDDKNIYQMTQLSISDMITTFERFIEKLDEYSKTVSNVITTEIIDRLTFLNDVGLDYLTLDRSAETLSGGEAQRIRLATQIGSNLSGVLYVLDEPSIGLHQKDNLRLINTMRKMVDLGNTLIVVEHDEDTMYAADHIVDIGPEAGEYGGKVVAQGSLEDIAKEKESITGKYISGEW</sequence>
<dbReference type="EMBL" id="LS991951">
    <property type="protein sequence ID" value="SYV97890.1"/>
    <property type="molecule type" value="Genomic_DNA"/>
</dbReference>
<name>A0A3B0PQE3_9BACT</name>
<dbReference type="AlphaFoldDB" id="A0A3B0PQE3"/>
<dbReference type="InterPro" id="IPR027417">
    <property type="entry name" value="P-loop_NTPase"/>
</dbReference>
<evidence type="ECO:0000256" key="9">
    <source>
        <dbReference type="ARBA" id="ARBA00022833"/>
    </source>
</evidence>
<evidence type="ECO:0000256" key="3">
    <source>
        <dbReference type="ARBA" id="ARBA00022723"/>
    </source>
</evidence>
<dbReference type="GO" id="GO:0004518">
    <property type="term" value="F:nuclease activity"/>
    <property type="evidence" value="ECO:0007669"/>
    <property type="project" value="UniProtKB-KW"/>
</dbReference>
<evidence type="ECO:0000256" key="1">
    <source>
        <dbReference type="ARBA" id="ARBA00004496"/>
    </source>
</evidence>
<keyword evidence="10 18" id="KW-0067">ATP-binding</keyword>
<evidence type="ECO:0000256" key="2">
    <source>
        <dbReference type="ARBA" id="ARBA00022490"/>
    </source>
</evidence>
<dbReference type="InterPro" id="IPR041552">
    <property type="entry name" value="UvrA_DNA-bd"/>
</dbReference>
<keyword evidence="5" id="KW-0547">Nucleotide-binding</keyword>
<dbReference type="PANTHER" id="PTHR43152:SF3">
    <property type="entry name" value="UVRABC SYSTEM PROTEIN A"/>
    <property type="match status" value="1"/>
</dbReference>
<dbReference type="GO" id="GO:0006281">
    <property type="term" value="P:DNA repair"/>
    <property type="evidence" value="ECO:0007669"/>
    <property type="project" value="UniProtKB-KW"/>
</dbReference>